<accession>A0A0F9H6A1</accession>
<gene>
    <name evidence="1" type="ORF">LCGC14_1742480</name>
</gene>
<protein>
    <submittedName>
        <fullName evidence="1">Uncharacterized protein</fullName>
    </submittedName>
</protein>
<reference evidence="1" key="1">
    <citation type="journal article" date="2015" name="Nature">
        <title>Complex archaea that bridge the gap between prokaryotes and eukaryotes.</title>
        <authorList>
            <person name="Spang A."/>
            <person name="Saw J.H."/>
            <person name="Jorgensen S.L."/>
            <person name="Zaremba-Niedzwiedzka K."/>
            <person name="Martijn J."/>
            <person name="Lind A.E."/>
            <person name="van Eijk R."/>
            <person name="Schleper C."/>
            <person name="Guy L."/>
            <person name="Ettema T.J."/>
        </authorList>
    </citation>
    <scope>NUCLEOTIDE SEQUENCE</scope>
</reference>
<organism evidence="1">
    <name type="scientific">marine sediment metagenome</name>
    <dbReference type="NCBI Taxonomy" id="412755"/>
    <lineage>
        <taxon>unclassified sequences</taxon>
        <taxon>metagenomes</taxon>
        <taxon>ecological metagenomes</taxon>
    </lineage>
</organism>
<dbReference type="EMBL" id="LAZR01015956">
    <property type="protein sequence ID" value="KKM06590.1"/>
    <property type="molecule type" value="Genomic_DNA"/>
</dbReference>
<proteinExistence type="predicted"/>
<feature type="non-terminal residue" evidence="1">
    <location>
        <position position="1"/>
    </location>
</feature>
<comment type="caution">
    <text evidence="1">The sequence shown here is derived from an EMBL/GenBank/DDBJ whole genome shotgun (WGS) entry which is preliminary data.</text>
</comment>
<evidence type="ECO:0000313" key="1">
    <source>
        <dbReference type="EMBL" id="KKM06590.1"/>
    </source>
</evidence>
<dbReference type="AlphaFoldDB" id="A0A0F9H6A1"/>
<sequence>EIPFTGPSYQSANTFLSNQGCINYFLEAYPTRKGDKFVLRGAPGLRQWVDVGTNAPIRGMWEIGSNLIVVSSNKVFKVTSGGTVTLISNILDIADTVVSMAENGVQVMITNAAGNGFIYTASGETLQVITDPSFPGATHVTFLDGFFLVNRPNTAQFFKSGLNNGLVWDSLDFSAAGWKPDNLVGIFSDHRDLWLPGTDGIEIWYNNGSTTAFNFSRREGAEIEVGLAAPDSMDNIDNAVFWLGRNKQGQGRVFRALGFQAVVISTPPITEAINSYSSISDAIGFTYLVDSHPMYELTFPSGDATWVFDSSTSQWHERQSRRTEAGGKVVIGRHRGQNHVFFGGKSLMGDLQTGKIWEHRRDVYKEGSFTMPAIRTTLALEDEQDPLSILELQILYTPGVGLQSGQGSDPVAILDWSVDGGFTWSNEHHLPIGKVGAYENRARELQLGQGRNWIFRVKVTDPVLRDIMSAFAIIEVDSA</sequence>
<name>A0A0F9H6A1_9ZZZZ</name>